<name>A0A2T9Z4M5_9FUNG</name>
<feature type="domain" description="MIR" evidence="3">
    <location>
        <begin position="18"/>
        <end position="72"/>
    </location>
</feature>
<dbReference type="STRING" id="133381.A0A2T9Z4M5"/>
<dbReference type="Pfam" id="PF16192">
    <property type="entry name" value="PMT_4TMC"/>
    <property type="match status" value="1"/>
</dbReference>
<feature type="domain" description="MIR" evidence="3">
    <location>
        <begin position="149"/>
        <end position="211"/>
    </location>
</feature>
<accession>A0A2T9Z4M5</accession>
<dbReference type="PANTHER" id="PTHR10050:SF46">
    <property type="entry name" value="PROTEIN O-MANNOSYL-TRANSFERASE 2"/>
    <property type="match status" value="1"/>
</dbReference>
<reference evidence="4 5" key="1">
    <citation type="journal article" date="2018" name="MBio">
        <title>Comparative Genomics Reveals the Core Gene Toolbox for the Fungus-Insect Symbiosis.</title>
        <authorList>
            <person name="Wang Y."/>
            <person name="Stata M."/>
            <person name="Wang W."/>
            <person name="Stajich J.E."/>
            <person name="White M.M."/>
            <person name="Moncalvo J.M."/>
        </authorList>
    </citation>
    <scope>NUCLEOTIDE SEQUENCE [LARGE SCALE GENOMIC DNA]</scope>
    <source>
        <strain evidence="4 5">SC-DP-2</strain>
    </source>
</reference>
<dbReference type="Gene3D" id="2.80.10.50">
    <property type="match status" value="1"/>
</dbReference>
<dbReference type="GO" id="GO:0005789">
    <property type="term" value="C:endoplasmic reticulum membrane"/>
    <property type="evidence" value="ECO:0007669"/>
    <property type="project" value="UniProtKB-SubCell"/>
</dbReference>
<keyword evidence="5" id="KW-1185">Reference proteome</keyword>
<dbReference type="InterPro" id="IPR016093">
    <property type="entry name" value="MIR_motif"/>
</dbReference>
<feature type="transmembrane region" description="Helical" evidence="2">
    <location>
        <begin position="421"/>
        <end position="440"/>
    </location>
</feature>
<comment type="function">
    <text evidence="2">Transfers mannose from Dol-P-mannose to Ser or Thr residues on proteins.</text>
</comment>
<comment type="catalytic activity">
    <reaction evidence="2">
        <text>a di-trans,poly-cis-dolichyl beta-D-mannosyl phosphate + L-seryl-[protein] = 3-O-(alpha-D-mannosyl)-L-seryl-[protein] + a di-trans,poly-cis-dolichyl phosphate + H(+)</text>
        <dbReference type="Rhea" id="RHEA:17377"/>
        <dbReference type="Rhea" id="RHEA-COMP:9863"/>
        <dbReference type="Rhea" id="RHEA-COMP:13546"/>
        <dbReference type="Rhea" id="RHEA-COMP:19498"/>
        <dbReference type="Rhea" id="RHEA-COMP:19501"/>
        <dbReference type="ChEBI" id="CHEBI:15378"/>
        <dbReference type="ChEBI" id="CHEBI:29999"/>
        <dbReference type="ChEBI" id="CHEBI:57683"/>
        <dbReference type="ChEBI" id="CHEBI:58211"/>
        <dbReference type="ChEBI" id="CHEBI:137321"/>
        <dbReference type="EC" id="2.4.1.109"/>
    </reaction>
</comment>
<protein>
    <recommendedName>
        <fullName evidence="2">Dolichyl-phosphate-mannose--protein mannosyltransferase</fullName>
        <ecNumber evidence="2">2.4.1.109</ecNumber>
    </recommendedName>
</protein>
<dbReference type="EC" id="2.4.1.109" evidence="2"/>
<dbReference type="OrthoDB" id="292747at2759"/>
<evidence type="ECO:0000259" key="3">
    <source>
        <dbReference type="SMART" id="SM00472"/>
    </source>
</evidence>
<keyword evidence="2" id="KW-1133">Transmembrane helix</keyword>
<comment type="caution">
    <text evidence="2">Lacks conserved residue(s) required for the propagation of feature annotation.</text>
</comment>
<organism evidence="4 5">
    <name type="scientific">Smittium megazygosporum</name>
    <dbReference type="NCBI Taxonomy" id="133381"/>
    <lineage>
        <taxon>Eukaryota</taxon>
        <taxon>Fungi</taxon>
        <taxon>Fungi incertae sedis</taxon>
        <taxon>Zoopagomycota</taxon>
        <taxon>Kickxellomycotina</taxon>
        <taxon>Harpellomycetes</taxon>
        <taxon>Harpellales</taxon>
        <taxon>Legeriomycetaceae</taxon>
        <taxon>Smittium</taxon>
    </lineage>
</organism>
<feature type="transmembrane region" description="Helical" evidence="2">
    <location>
        <begin position="361"/>
        <end position="383"/>
    </location>
</feature>
<dbReference type="InterPro" id="IPR027005">
    <property type="entry name" value="PMT-like"/>
</dbReference>
<dbReference type="SMART" id="SM00472">
    <property type="entry name" value="MIR"/>
    <property type="match status" value="2"/>
</dbReference>
<evidence type="ECO:0000256" key="1">
    <source>
        <dbReference type="ARBA" id="ARBA00022737"/>
    </source>
</evidence>
<dbReference type="Proteomes" id="UP000245609">
    <property type="component" value="Unassembled WGS sequence"/>
</dbReference>
<keyword evidence="2" id="KW-0256">Endoplasmic reticulum</keyword>
<keyword evidence="2" id="KW-0808">Transferase</keyword>
<feature type="transmembrane region" description="Helical" evidence="2">
    <location>
        <begin position="395"/>
        <end position="414"/>
    </location>
</feature>
<feature type="transmembrane region" description="Helical" evidence="2">
    <location>
        <begin position="290"/>
        <end position="312"/>
    </location>
</feature>
<comment type="catalytic activity">
    <reaction evidence="2">
        <text>a di-trans,poly-cis-dolichyl beta-D-mannosyl phosphate + L-threonyl-[protein] = 3-O-(alpha-D-mannosyl)-L-threonyl-[protein] + a di-trans,poly-cis-dolichyl phosphate + H(+)</text>
        <dbReference type="Rhea" id="RHEA:53396"/>
        <dbReference type="Rhea" id="RHEA-COMP:11060"/>
        <dbReference type="Rhea" id="RHEA-COMP:13547"/>
        <dbReference type="Rhea" id="RHEA-COMP:19498"/>
        <dbReference type="Rhea" id="RHEA-COMP:19501"/>
        <dbReference type="ChEBI" id="CHEBI:15378"/>
        <dbReference type="ChEBI" id="CHEBI:30013"/>
        <dbReference type="ChEBI" id="CHEBI:57683"/>
        <dbReference type="ChEBI" id="CHEBI:58211"/>
        <dbReference type="ChEBI" id="CHEBI:137323"/>
        <dbReference type="EC" id="2.4.1.109"/>
    </reaction>
</comment>
<dbReference type="EMBL" id="MBFS01002262">
    <property type="protein sequence ID" value="PVU99486.1"/>
    <property type="molecule type" value="Genomic_DNA"/>
</dbReference>
<dbReference type="GO" id="GO:0004169">
    <property type="term" value="F:dolichyl-phosphate-mannose-protein mannosyltransferase activity"/>
    <property type="evidence" value="ECO:0007669"/>
    <property type="project" value="UniProtKB-UniRule"/>
</dbReference>
<keyword evidence="1" id="KW-0677">Repeat</keyword>
<gene>
    <name evidence="4" type="ORF">BB560_005492</name>
</gene>
<keyword evidence="2" id="KW-0328">Glycosyltransferase</keyword>
<evidence type="ECO:0000256" key="2">
    <source>
        <dbReference type="RuleBase" id="RU367007"/>
    </source>
</evidence>
<dbReference type="AlphaFoldDB" id="A0A2T9Z4M5"/>
<dbReference type="UniPathway" id="UPA00378"/>
<comment type="subcellular location">
    <subcellularLocation>
        <location evidence="2">Endoplasmic reticulum membrane</location>
        <topology evidence="2">Multi-pass membrane protein</topology>
    </subcellularLocation>
</comment>
<evidence type="ECO:0000313" key="5">
    <source>
        <dbReference type="Proteomes" id="UP000245609"/>
    </source>
</evidence>
<proteinExistence type="inferred from homology"/>
<dbReference type="SUPFAM" id="SSF82109">
    <property type="entry name" value="MIR domain"/>
    <property type="match status" value="1"/>
</dbReference>
<sequence length="470" mass="55153">MSTSFQARLLGHEFNSQPLFVADNSTGRIRSYSNRAGLLHSHDHIFPNLKDHFQVTSYQVRDPNNFWTLFLDSKSPSNKRDEVGIFENGDIIRFVHQNSSRVMRVADQPSFQNPEDNMVISFNQSLSKDLQNSDKWKLEINKQQKLKDNALHPLVTKFALRNVKHDCLLFTRMKRLPSWGFYQNEVSCTKKFNGKKGKKLPDEVLWYVEEHKNTKLKEVGMRKYMNSQFLFDFAQLNYEMAKSNNALVPDPDKYNAIESSPGSWPFLYRPMRMVGWGDRDIKYYEIGNPILWWASSLLCCLFPVQFLIMSLLNERKKGRNIISFENDSSISPIPTDNLHKNFEAFTKGNARQKIIRFNSNGYWFGAKLLWTGWVFHYFPFFIMGRVTYLHHYLPALYFALLFLAHQINFAIVNFNRRSKTIIFLTLVVITGSVFVFFFPFTAGYDKPAKNLASRNWRASWNVYIDPFELY</sequence>
<keyword evidence="2" id="KW-0812">Transmembrane</keyword>
<dbReference type="InterPro" id="IPR032421">
    <property type="entry name" value="PMT_4TMC"/>
</dbReference>
<keyword evidence="2" id="KW-0472">Membrane</keyword>
<evidence type="ECO:0000313" key="4">
    <source>
        <dbReference type="EMBL" id="PVU99486.1"/>
    </source>
</evidence>
<dbReference type="InterPro" id="IPR036300">
    <property type="entry name" value="MIR_dom_sf"/>
</dbReference>
<comment type="similarity">
    <text evidence="2">Belongs to the glycosyltransferase 39 family.</text>
</comment>
<comment type="pathway">
    <text evidence="2">Protein modification; protein glycosylation.</text>
</comment>
<dbReference type="PANTHER" id="PTHR10050">
    <property type="entry name" value="DOLICHYL-PHOSPHATE-MANNOSE--PROTEIN MANNOSYLTRANSFERASE"/>
    <property type="match status" value="1"/>
</dbReference>
<dbReference type="Pfam" id="PF02815">
    <property type="entry name" value="MIR"/>
    <property type="match status" value="1"/>
</dbReference>
<comment type="caution">
    <text evidence="4">The sequence shown here is derived from an EMBL/GenBank/DDBJ whole genome shotgun (WGS) entry which is preliminary data.</text>
</comment>